<dbReference type="InterPro" id="IPR010982">
    <property type="entry name" value="Lambda_DNA-bd_dom_sf"/>
</dbReference>
<dbReference type="InterPro" id="IPR001387">
    <property type="entry name" value="Cro/C1-type_HTH"/>
</dbReference>
<dbReference type="PATRIC" id="fig|749927.5.peg.1616"/>
<gene>
    <name evidence="2" type="ordered locus">AMED_1570</name>
</gene>
<organism evidence="2 3">
    <name type="scientific">Amycolatopsis mediterranei (strain U-32)</name>
    <dbReference type="NCBI Taxonomy" id="749927"/>
    <lineage>
        <taxon>Bacteria</taxon>
        <taxon>Bacillati</taxon>
        <taxon>Actinomycetota</taxon>
        <taxon>Actinomycetes</taxon>
        <taxon>Pseudonocardiales</taxon>
        <taxon>Pseudonocardiaceae</taxon>
        <taxon>Amycolatopsis</taxon>
    </lineage>
</organism>
<dbReference type="HOGENOM" id="CLU_050691_0_0_11"/>
<dbReference type="AlphaFoldDB" id="A0A0H3CYG2"/>
<feature type="domain" description="HTH cro/C1-type" evidence="1">
    <location>
        <begin position="8"/>
        <end position="62"/>
    </location>
</feature>
<dbReference type="SUPFAM" id="SSF47413">
    <property type="entry name" value="lambda repressor-like DNA-binding domains"/>
    <property type="match status" value="1"/>
</dbReference>
<dbReference type="eggNOG" id="COG1396">
    <property type="taxonomic scope" value="Bacteria"/>
</dbReference>
<sequence length="389" mass="41671">MSDFGAELRRRRTSAGMSLTGLAASVHFTKGYLSKVENGKARVNRDLAQAVDRALDARGELLALVPDRVRPAAPQVSASAVDDGPMVIGTAALPLLQGLLDQYRTLTRVATPRLAIDAVRDVATRLQQHLGRRDEAVTVLAAQAAELAGWIEQETGDLQAALRWTLQSRELATAADRADLAGFAHLRLADLALETKDVDSALAHVVTARHSFDAADPWLQGLLAARQARVHALRGDKAEVVHALAVVEGMPAGSSGGYGEDSSLGGAVLPAVTTGWALFELGEDLPATCRALRDAFEVVPPDHARLRHRVRARLALAQAEDGDLDAAGEHVVTLVEDARVLESATAQSDLRRLRETLGKWDGTEVDILRALLAERLQPSASDPDQARVW</sequence>
<dbReference type="RefSeq" id="WP_013223469.1">
    <property type="nucleotide sequence ID" value="NC_014318.1"/>
</dbReference>
<dbReference type="Proteomes" id="UP000000328">
    <property type="component" value="Chromosome"/>
</dbReference>
<accession>A0A0H3CYG2</accession>
<reference evidence="2 3" key="1">
    <citation type="journal article" date="2010" name="Cell Res.">
        <title>Complete genome sequence of the rifamycin SV-producing Amycolatopsis mediterranei U32 revealed its genetic characteristics in phylogeny and metabolism.</title>
        <authorList>
            <person name="Zhao W."/>
            <person name="Zhong Y."/>
            <person name="Yuan H."/>
            <person name="Wang J."/>
            <person name="Zheng H."/>
            <person name="Wang Y."/>
            <person name="Cen X."/>
            <person name="Xu F."/>
            <person name="Bai J."/>
            <person name="Han X."/>
            <person name="Lu G."/>
            <person name="Zhu Y."/>
            <person name="Shao Z."/>
            <person name="Yan H."/>
            <person name="Li C."/>
            <person name="Peng N."/>
            <person name="Zhang Z."/>
            <person name="Zhang Y."/>
            <person name="Lin W."/>
            <person name="Fan Y."/>
            <person name="Qin Z."/>
            <person name="Hu Y."/>
            <person name="Zhu B."/>
            <person name="Wang S."/>
            <person name="Ding X."/>
            <person name="Zhao G.P."/>
        </authorList>
    </citation>
    <scope>NUCLEOTIDE SEQUENCE [LARGE SCALE GENOMIC DNA]</scope>
    <source>
        <strain evidence="3">U-32</strain>
    </source>
</reference>
<name>A0A0H3CYG2_AMYMU</name>
<evidence type="ECO:0000313" key="2">
    <source>
        <dbReference type="EMBL" id="ADJ43383.1"/>
    </source>
</evidence>
<dbReference type="OrthoDB" id="5184419at2"/>
<dbReference type="CDD" id="cd00093">
    <property type="entry name" value="HTH_XRE"/>
    <property type="match status" value="1"/>
</dbReference>
<dbReference type="Gene3D" id="1.10.260.40">
    <property type="entry name" value="lambda repressor-like DNA-binding domains"/>
    <property type="match status" value="1"/>
</dbReference>
<dbReference type="GO" id="GO:0003677">
    <property type="term" value="F:DNA binding"/>
    <property type="evidence" value="ECO:0007669"/>
    <property type="project" value="InterPro"/>
</dbReference>
<dbReference type="KEGG" id="amd:AMED_1570"/>
<evidence type="ECO:0000259" key="1">
    <source>
        <dbReference type="PROSITE" id="PS50943"/>
    </source>
</evidence>
<dbReference type="EMBL" id="CP002000">
    <property type="protein sequence ID" value="ADJ43383.1"/>
    <property type="molecule type" value="Genomic_DNA"/>
</dbReference>
<dbReference type="SMART" id="SM00530">
    <property type="entry name" value="HTH_XRE"/>
    <property type="match status" value="1"/>
</dbReference>
<proteinExistence type="predicted"/>
<dbReference type="PROSITE" id="PS50943">
    <property type="entry name" value="HTH_CROC1"/>
    <property type="match status" value="1"/>
</dbReference>
<dbReference type="GeneID" id="92869360"/>
<dbReference type="Pfam" id="PF13560">
    <property type="entry name" value="HTH_31"/>
    <property type="match status" value="1"/>
</dbReference>
<evidence type="ECO:0000313" key="3">
    <source>
        <dbReference type="Proteomes" id="UP000000328"/>
    </source>
</evidence>
<protein>
    <submittedName>
        <fullName evidence="2">XRE family transcriptional regulator</fullName>
    </submittedName>
</protein>